<dbReference type="InterPro" id="IPR015590">
    <property type="entry name" value="Aldehyde_DH_dom"/>
</dbReference>
<dbReference type="InterPro" id="IPR016163">
    <property type="entry name" value="Ald_DH_C"/>
</dbReference>
<dbReference type="PANTHER" id="PTHR43353">
    <property type="entry name" value="SUCCINATE-SEMIALDEHYDE DEHYDROGENASE, MITOCHONDRIAL"/>
    <property type="match status" value="1"/>
</dbReference>
<dbReference type="EMBL" id="JBHSCW010000016">
    <property type="protein sequence ID" value="MFC4353420.1"/>
    <property type="molecule type" value="Genomic_DNA"/>
</dbReference>
<organism evidence="3 4">
    <name type="scientific">Fodinicurvata halophila</name>
    <dbReference type="NCBI Taxonomy" id="1419723"/>
    <lineage>
        <taxon>Bacteria</taxon>
        <taxon>Pseudomonadati</taxon>
        <taxon>Pseudomonadota</taxon>
        <taxon>Alphaproteobacteria</taxon>
        <taxon>Rhodospirillales</taxon>
        <taxon>Rhodovibrionaceae</taxon>
        <taxon>Fodinicurvata</taxon>
    </lineage>
</organism>
<dbReference type="InterPro" id="IPR016161">
    <property type="entry name" value="Ald_DH/histidinol_DH"/>
</dbReference>
<evidence type="ECO:0000313" key="3">
    <source>
        <dbReference type="EMBL" id="MFC4353420.1"/>
    </source>
</evidence>
<dbReference type="CDD" id="cd07103">
    <property type="entry name" value="ALDH_F5_SSADH_GabD"/>
    <property type="match status" value="1"/>
</dbReference>
<dbReference type="GO" id="GO:0016491">
    <property type="term" value="F:oxidoreductase activity"/>
    <property type="evidence" value="ECO:0007669"/>
    <property type="project" value="UniProtKB-KW"/>
</dbReference>
<accession>A0ABV8UQC0</accession>
<reference evidence="4" key="1">
    <citation type="journal article" date="2019" name="Int. J. Syst. Evol. Microbiol.">
        <title>The Global Catalogue of Microorganisms (GCM) 10K type strain sequencing project: providing services to taxonomists for standard genome sequencing and annotation.</title>
        <authorList>
            <consortium name="The Broad Institute Genomics Platform"/>
            <consortium name="The Broad Institute Genome Sequencing Center for Infectious Disease"/>
            <person name="Wu L."/>
            <person name="Ma J."/>
        </authorList>
    </citation>
    <scope>NUCLEOTIDE SEQUENCE [LARGE SCALE GENOMIC DNA]</scope>
    <source>
        <strain evidence="4">CECT 8472</strain>
    </source>
</reference>
<proteinExistence type="predicted"/>
<keyword evidence="4" id="KW-1185">Reference proteome</keyword>
<protein>
    <submittedName>
        <fullName evidence="3">NAD-dependent succinate-semialdehyde dehydrogenase</fullName>
        <ecNumber evidence="3">1.2.1.-</ecNumber>
    </submittedName>
</protein>
<dbReference type="Proteomes" id="UP001595799">
    <property type="component" value="Unassembled WGS sequence"/>
</dbReference>
<feature type="domain" description="Aldehyde dehydrogenase" evidence="2">
    <location>
        <begin position="29"/>
        <end position="480"/>
    </location>
</feature>
<evidence type="ECO:0000259" key="2">
    <source>
        <dbReference type="Pfam" id="PF00171"/>
    </source>
</evidence>
<evidence type="ECO:0000313" key="4">
    <source>
        <dbReference type="Proteomes" id="UP001595799"/>
    </source>
</evidence>
<gene>
    <name evidence="3" type="ORF">ACFOW6_17900</name>
</gene>
<dbReference type="EC" id="1.2.1.-" evidence="3"/>
<dbReference type="InterPro" id="IPR016162">
    <property type="entry name" value="Ald_DH_N"/>
</dbReference>
<dbReference type="SUPFAM" id="SSF53720">
    <property type="entry name" value="ALDH-like"/>
    <property type="match status" value="1"/>
</dbReference>
<sequence>MPTRSEAIAQYPEIGQLIGGQFEVGNGRSEADVLDPTTGEALGQYPIATEEDISRSLKAAEEGFHIWRKTSAFERAKVLRKVADTMRVRKEDLARLVVLELGKPWKEALAEVEQAAGMWEWAAEEGRRAYGRIIPSREQDGRQLVLREPIGPIAAFGSWNAPLITPSRKMAGAMGAGCSIIMKASEEVPNCALAIGKIAYECGLPEGVLSILVGDAVMISERLLDSPITQGVTFTGSTRVGKLLSERAVRQMKRPIMELGGHAPVLVFDDVDVEATAKAAATAKFRNSGQVCISPTRFFVQRGVYEDFTQALAEAADRLVLGCGFEDATTMGPLIDSRRVNAISELVEDARERGLRIPAGGKAAQREGYFYEPTVIADATTDAKVSNIEPFGPIAVTSPFDSYEDAIILANRLPVALASYVHSENVHTVNRAIDDIQAGNVICNAWRVSLPETPFGGHKDSGFASEGGIEGLQAFQNVKYAYMR</sequence>
<name>A0ABV8UQC0_9PROT</name>
<dbReference type="Pfam" id="PF00171">
    <property type="entry name" value="Aldedh"/>
    <property type="match status" value="1"/>
</dbReference>
<dbReference type="Gene3D" id="3.40.605.10">
    <property type="entry name" value="Aldehyde Dehydrogenase, Chain A, domain 1"/>
    <property type="match status" value="1"/>
</dbReference>
<dbReference type="PANTHER" id="PTHR43353:SF6">
    <property type="entry name" value="CYTOPLASMIC ALDEHYDE DEHYDROGENASE (EUROFUNG)"/>
    <property type="match status" value="1"/>
</dbReference>
<dbReference type="InterPro" id="IPR050740">
    <property type="entry name" value="Aldehyde_DH_Superfamily"/>
</dbReference>
<dbReference type="Gene3D" id="3.40.309.10">
    <property type="entry name" value="Aldehyde Dehydrogenase, Chain A, domain 2"/>
    <property type="match status" value="1"/>
</dbReference>
<keyword evidence="1 3" id="KW-0560">Oxidoreductase</keyword>
<dbReference type="RefSeq" id="WP_382423796.1">
    <property type="nucleotide sequence ID" value="NZ_JBHSCW010000016.1"/>
</dbReference>
<evidence type="ECO:0000256" key="1">
    <source>
        <dbReference type="ARBA" id="ARBA00023002"/>
    </source>
</evidence>
<comment type="caution">
    <text evidence="3">The sequence shown here is derived from an EMBL/GenBank/DDBJ whole genome shotgun (WGS) entry which is preliminary data.</text>
</comment>